<feature type="region of interest" description="Disordered" evidence="7">
    <location>
        <begin position="91"/>
        <end position="169"/>
    </location>
</feature>
<feature type="compositionally biased region" description="Pro residues" evidence="7">
    <location>
        <begin position="296"/>
        <end position="309"/>
    </location>
</feature>
<dbReference type="AlphaFoldDB" id="A0A328DBY6"/>
<evidence type="ECO:0000313" key="9">
    <source>
        <dbReference type="EMBL" id="RAL41403.1"/>
    </source>
</evidence>
<protein>
    <recommendedName>
        <fullName evidence="8">WRKY domain-containing protein</fullName>
    </recommendedName>
</protein>
<evidence type="ECO:0000256" key="5">
    <source>
        <dbReference type="ARBA" id="ARBA00023242"/>
    </source>
</evidence>
<dbReference type="GO" id="GO:0031347">
    <property type="term" value="P:regulation of defense response"/>
    <property type="evidence" value="ECO:0007669"/>
    <property type="project" value="UniProtKB-ARBA"/>
</dbReference>
<keyword evidence="2" id="KW-0805">Transcription regulation</keyword>
<dbReference type="Pfam" id="PF03106">
    <property type="entry name" value="WRKY"/>
    <property type="match status" value="1"/>
</dbReference>
<feature type="coiled-coil region" evidence="6">
    <location>
        <begin position="42"/>
        <end position="69"/>
    </location>
</feature>
<keyword evidence="10" id="KW-1185">Reference proteome</keyword>
<evidence type="ECO:0000256" key="7">
    <source>
        <dbReference type="SAM" id="MobiDB-lite"/>
    </source>
</evidence>
<dbReference type="GO" id="GO:0042742">
    <property type="term" value="P:defense response to bacterium"/>
    <property type="evidence" value="ECO:0007669"/>
    <property type="project" value="UniProtKB-ARBA"/>
</dbReference>
<name>A0A328DBY6_9ASTE</name>
<evidence type="ECO:0000256" key="1">
    <source>
        <dbReference type="ARBA" id="ARBA00004123"/>
    </source>
</evidence>
<evidence type="ECO:0000313" key="10">
    <source>
        <dbReference type="Proteomes" id="UP000249390"/>
    </source>
</evidence>
<dbReference type="PANTHER" id="PTHR31429:SF3">
    <property type="entry name" value="WRKY TRANSCRIPTION FACTOR 40-RELATED"/>
    <property type="match status" value="1"/>
</dbReference>
<feature type="compositionally biased region" description="Low complexity" evidence="7">
    <location>
        <begin position="97"/>
        <end position="110"/>
    </location>
</feature>
<dbReference type="GO" id="GO:0003700">
    <property type="term" value="F:DNA-binding transcription factor activity"/>
    <property type="evidence" value="ECO:0007669"/>
    <property type="project" value="InterPro"/>
</dbReference>
<evidence type="ECO:0000256" key="6">
    <source>
        <dbReference type="SAM" id="Coils"/>
    </source>
</evidence>
<dbReference type="GO" id="GO:0050832">
    <property type="term" value="P:defense response to fungus"/>
    <property type="evidence" value="ECO:0007669"/>
    <property type="project" value="UniProtKB-ARBA"/>
</dbReference>
<dbReference type="Proteomes" id="UP000249390">
    <property type="component" value="Unassembled WGS sequence"/>
</dbReference>
<dbReference type="InterPro" id="IPR044810">
    <property type="entry name" value="WRKY_plant"/>
</dbReference>
<feature type="compositionally biased region" description="Low complexity" evidence="7">
    <location>
        <begin position="121"/>
        <end position="136"/>
    </location>
</feature>
<organism evidence="9 10">
    <name type="scientific">Cuscuta australis</name>
    <dbReference type="NCBI Taxonomy" id="267555"/>
    <lineage>
        <taxon>Eukaryota</taxon>
        <taxon>Viridiplantae</taxon>
        <taxon>Streptophyta</taxon>
        <taxon>Embryophyta</taxon>
        <taxon>Tracheophyta</taxon>
        <taxon>Spermatophyta</taxon>
        <taxon>Magnoliopsida</taxon>
        <taxon>eudicotyledons</taxon>
        <taxon>Gunneridae</taxon>
        <taxon>Pentapetalae</taxon>
        <taxon>asterids</taxon>
        <taxon>lamiids</taxon>
        <taxon>Solanales</taxon>
        <taxon>Convolvulaceae</taxon>
        <taxon>Cuscuteae</taxon>
        <taxon>Cuscuta</taxon>
        <taxon>Cuscuta subgen. Grammica</taxon>
        <taxon>Cuscuta sect. Cleistogrammica</taxon>
    </lineage>
</organism>
<dbReference type="PANTHER" id="PTHR31429">
    <property type="entry name" value="WRKY TRANSCRIPTION FACTOR 36-RELATED"/>
    <property type="match status" value="1"/>
</dbReference>
<dbReference type="GO" id="GO:0043565">
    <property type="term" value="F:sequence-specific DNA binding"/>
    <property type="evidence" value="ECO:0007669"/>
    <property type="project" value="InterPro"/>
</dbReference>
<keyword evidence="4" id="KW-0804">Transcription</keyword>
<dbReference type="GO" id="GO:0009751">
    <property type="term" value="P:response to salicylic acid"/>
    <property type="evidence" value="ECO:0007669"/>
    <property type="project" value="UniProtKB-ARBA"/>
</dbReference>
<dbReference type="Gene3D" id="2.20.25.80">
    <property type="entry name" value="WRKY domain"/>
    <property type="match status" value="1"/>
</dbReference>
<dbReference type="PROSITE" id="PS50811">
    <property type="entry name" value="WRKY"/>
    <property type="match status" value="1"/>
</dbReference>
<feature type="domain" description="WRKY" evidence="8">
    <location>
        <begin position="186"/>
        <end position="252"/>
    </location>
</feature>
<dbReference type="FunFam" id="2.20.25.80:FF:000008">
    <property type="entry name" value="WRKY transcription factor 40"/>
    <property type="match status" value="1"/>
</dbReference>
<reference evidence="9 10" key="1">
    <citation type="submission" date="2018-06" db="EMBL/GenBank/DDBJ databases">
        <title>The Genome of Cuscuta australis (Dodder) Provides Insight into the Evolution of Plant Parasitism.</title>
        <authorList>
            <person name="Liu H."/>
        </authorList>
    </citation>
    <scope>NUCLEOTIDE SEQUENCE [LARGE SCALE GENOMIC DNA]</scope>
    <source>
        <strain evidence="10">cv. Yunnan</strain>
        <tissue evidence="9">Vines</tissue>
    </source>
</reference>
<proteinExistence type="predicted"/>
<keyword evidence="3" id="KW-0238">DNA-binding</keyword>
<comment type="subcellular location">
    <subcellularLocation>
        <location evidence="1">Nucleus</location>
    </subcellularLocation>
</comment>
<evidence type="ECO:0000256" key="4">
    <source>
        <dbReference type="ARBA" id="ARBA00023163"/>
    </source>
</evidence>
<evidence type="ECO:0000259" key="8">
    <source>
        <dbReference type="PROSITE" id="PS50811"/>
    </source>
</evidence>
<keyword evidence="6" id="KW-0175">Coiled coil</keyword>
<evidence type="ECO:0000256" key="2">
    <source>
        <dbReference type="ARBA" id="ARBA00023015"/>
    </source>
</evidence>
<dbReference type="InterPro" id="IPR036576">
    <property type="entry name" value="WRKY_dom_sf"/>
</dbReference>
<dbReference type="GO" id="GO:0005634">
    <property type="term" value="C:nucleus"/>
    <property type="evidence" value="ECO:0007669"/>
    <property type="project" value="UniProtKB-SubCell"/>
</dbReference>
<keyword evidence="5" id="KW-0539">Nucleus</keyword>
<feature type="region of interest" description="Disordered" evidence="7">
    <location>
        <begin position="246"/>
        <end position="315"/>
    </location>
</feature>
<comment type="caution">
    <text evidence="9">The sequence shown here is derived from an EMBL/GenBank/DDBJ whole genome shotgun (WGS) entry which is preliminary data.</text>
</comment>
<sequence length="353" mass="39366">MEFTSLVDTSLDLNIKPLRSNVDDRPKQEVERNFIGLGTINMAINNERVEEVMEEMRRVREENKRLMEMLTIMCKNYNSLREQLEGYLGHFHHHHQNSNNGSAGGPSSAGVEKKKKKRKSSAGGSHNYNNMSQSSSSKEEEEEEEENSVNKKKPRQEEEEEQKQVQKEHIKCKTTKVYVRTDSSDHTSLLVKDGYQWRKYGQKVTRDNPSPRAYFKCSFAPTCPVKKKVQRSIEDQSILVATYEGEHNHPSKPDQPAAGASTAANRSIATARGGSAASTITSPGKPAIPLDLASPNPYPPGRVNPPAGEPPLTGRPEFQQFLVEQMAASLTKDPSFKAAIAAAITGKFVAQKW</sequence>
<evidence type="ECO:0000256" key="3">
    <source>
        <dbReference type="ARBA" id="ARBA00023125"/>
    </source>
</evidence>
<dbReference type="GO" id="GO:0002237">
    <property type="term" value="P:response to molecule of bacterial origin"/>
    <property type="evidence" value="ECO:0007669"/>
    <property type="project" value="UniProtKB-ARBA"/>
</dbReference>
<dbReference type="EMBL" id="NQVE01000188">
    <property type="protein sequence ID" value="RAL41403.1"/>
    <property type="molecule type" value="Genomic_DNA"/>
</dbReference>
<dbReference type="SMART" id="SM00774">
    <property type="entry name" value="WRKY"/>
    <property type="match status" value="1"/>
</dbReference>
<gene>
    <name evidence="9" type="ORF">DM860_010197</name>
</gene>
<dbReference type="SUPFAM" id="SSF118290">
    <property type="entry name" value="WRKY DNA-binding domain"/>
    <property type="match status" value="1"/>
</dbReference>
<dbReference type="InterPro" id="IPR003657">
    <property type="entry name" value="WRKY_dom"/>
</dbReference>
<accession>A0A328DBY6</accession>